<dbReference type="AlphaFoldDB" id="A0A553UZ99"/>
<dbReference type="PANTHER" id="PTHR33677:SF5">
    <property type="entry name" value="TRANSCRIPTIONAL REPRESSOR FRMR"/>
    <property type="match status" value="1"/>
</dbReference>
<dbReference type="RefSeq" id="WP_143720733.1">
    <property type="nucleotide sequence ID" value="NZ_VKDB01000009.1"/>
</dbReference>
<dbReference type="InterPro" id="IPR038390">
    <property type="entry name" value="Metal_Tscrpt_repr_sf"/>
</dbReference>
<gene>
    <name evidence="1" type="ORF">FNU79_10130</name>
</gene>
<dbReference type="Proteomes" id="UP000316092">
    <property type="component" value="Unassembled WGS sequence"/>
</dbReference>
<reference evidence="1 2" key="1">
    <citation type="submission" date="2019-07" db="EMBL/GenBank/DDBJ databases">
        <title>Deinococcus detaillus sp. nov., isolated from humus soil in Antarctica.</title>
        <authorList>
            <person name="Zhang K."/>
        </authorList>
    </citation>
    <scope>NUCLEOTIDE SEQUENCE [LARGE SCALE GENOMIC DNA]</scope>
    <source>
        <strain evidence="1 2">H1</strain>
    </source>
</reference>
<accession>A0A553UZ99</accession>
<dbReference type="GO" id="GO:0003677">
    <property type="term" value="F:DNA binding"/>
    <property type="evidence" value="ECO:0007669"/>
    <property type="project" value="InterPro"/>
</dbReference>
<keyword evidence="2" id="KW-1185">Reference proteome</keyword>
<dbReference type="Gene3D" id="1.20.58.1000">
    <property type="entry name" value="Metal-sensitive repressor, helix protomer"/>
    <property type="match status" value="1"/>
</dbReference>
<evidence type="ECO:0000313" key="1">
    <source>
        <dbReference type="EMBL" id="TSA85539.1"/>
    </source>
</evidence>
<dbReference type="InterPro" id="IPR003735">
    <property type="entry name" value="Metal_Tscrpt_repr"/>
</dbReference>
<dbReference type="CDD" id="cd10148">
    <property type="entry name" value="CsoR-like_DUF156"/>
    <property type="match status" value="1"/>
</dbReference>
<proteinExistence type="predicted"/>
<name>A0A553UZ99_9DEIO</name>
<dbReference type="Pfam" id="PF02583">
    <property type="entry name" value="Trns_repr_metal"/>
    <property type="match status" value="1"/>
</dbReference>
<protein>
    <submittedName>
        <fullName evidence="1">Metal-sensitive transcriptional regulator</fullName>
    </submittedName>
</protein>
<sequence length="91" mass="10242">MTSAPVTIEKQPDKQRVLNRLRRLEGQVRGLQKMVDEERSCQELLTLLSGIRSALDATGDVIFEEYINSCVMDDGAPLSPKEIVKTARLLR</sequence>
<organism evidence="1 2">
    <name type="scientific">Deinococcus detaillensis</name>
    <dbReference type="NCBI Taxonomy" id="2592048"/>
    <lineage>
        <taxon>Bacteria</taxon>
        <taxon>Thermotogati</taxon>
        <taxon>Deinococcota</taxon>
        <taxon>Deinococci</taxon>
        <taxon>Deinococcales</taxon>
        <taxon>Deinococcaceae</taxon>
        <taxon>Deinococcus</taxon>
    </lineage>
</organism>
<dbReference type="OrthoDB" id="9811244at2"/>
<dbReference type="EMBL" id="VKDB01000009">
    <property type="protein sequence ID" value="TSA85539.1"/>
    <property type="molecule type" value="Genomic_DNA"/>
</dbReference>
<dbReference type="GO" id="GO:0045892">
    <property type="term" value="P:negative regulation of DNA-templated transcription"/>
    <property type="evidence" value="ECO:0007669"/>
    <property type="project" value="UniProtKB-ARBA"/>
</dbReference>
<dbReference type="GO" id="GO:0046872">
    <property type="term" value="F:metal ion binding"/>
    <property type="evidence" value="ECO:0007669"/>
    <property type="project" value="InterPro"/>
</dbReference>
<evidence type="ECO:0000313" key="2">
    <source>
        <dbReference type="Proteomes" id="UP000316092"/>
    </source>
</evidence>
<comment type="caution">
    <text evidence="1">The sequence shown here is derived from an EMBL/GenBank/DDBJ whole genome shotgun (WGS) entry which is preliminary data.</text>
</comment>
<dbReference type="PANTHER" id="PTHR33677">
    <property type="entry name" value="TRANSCRIPTIONAL REPRESSOR FRMR-RELATED"/>
    <property type="match status" value="1"/>
</dbReference>